<dbReference type="STRING" id="796604.A0A2X0MIB4"/>
<accession>A0A2X0MIB4</accession>
<evidence type="ECO:0000313" key="2">
    <source>
        <dbReference type="EMBL" id="SGZ09426.1"/>
    </source>
</evidence>
<feature type="region of interest" description="Disordered" evidence="1">
    <location>
        <begin position="384"/>
        <end position="493"/>
    </location>
</feature>
<keyword evidence="3" id="KW-1185">Reference proteome</keyword>
<reference evidence="2 3" key="1">
    <citation type="submission" date="2016-11" db="EMBL/GenBank/DDBJ databases">
        <authorList>
            <person name="Jaros S."/>
            <person name="Januszkiewicz K."/>
            <person name="Wedrychowicz H."/>
        </authorList>
    </citation>
    <scope>NUCLEOTIDE SEQUENCE [LARGE SCALE GENOMIC DNA]</scope>
</reference>
<dbReference type="EMBL" id="FQNC01000069">
    <property type="protein sequence ID" value="SGZ09426.1"/>
    <property type="molecule type" value="Genomic_DNA"/>
</dbReference>
<protein>
    <submittedName>
        <fullName evidence="2">BQ5605_C030g10872 protein</fullName>
    </submittedName>
</protein>
<evidence type="ECO:0000256" key="1">
    <source>
        <dbReference type="SAM" id="MobiDB-lite"/>
    </source>
</evidence>
<dbReference type="InterPro" id="IPR011009">
    <property type="entry name" value="Kinase-like_dom_sf"/>
</dbReference>
<organism evidence="2 3">
    <name type="scientific">Microbotryum silenes-dioicae</name>
    <dbReference type="NCBI Taxonomy" id="796604"/>
    <lineage>
        <taxon>Eukaryota</taxon>
        <taxon>Fungi</taxon>
        <taxon>Dikarya</taxon>
        <taxon>Basidiomycota</taxon>
        <taxon>Pucciniomycotina</taxon>
        <taxon>Microbotryomycetes</taxon>
        <taxon>Microbotryales</taxon>
        <taxon>Microbotryaceae</taxon>
        <taxon>Microbotryum</taxon>
    </lineage>
</organism>
<feature type="compositionally biased region" description="Basic and acidic residues" evidence="1">
    <location>
        <begin position="394"/>
        <end position="405"/>
    </location>
</feature>
<feature type="region of interest" description="Disordered" evidence="1">
    <location>
        <begin position="274"/>
        <end position="316"/>
    </location>
</feature>
<proteinExistence type="predicted"/>
<evidence type="ECO:0000313" key="3">
    <source>
        <dbReference type="Proteomes" id="UP000249464"/>
    </source>
</evidence>
<feature type="compositionally biased region" description="Low complexity" evidence="1">
    <location>
        <begin position="479"/>
        <end position="493"/>
    </location>
</feature>
<dbReference type="SUPFAM" id="SSF56112">
    <property type="entry name" value="Protein kinase-like (PK-like)"/>
    <property type="match status" value="1"/>
</dbReference>
<sequence>MSATTLNLPMRHLFSCTPHTWFEPPPPGNAPDYSTAPRLQANAGTAFDCAARSGGLRWGDYSSPGDRIVDSFLSLLDLHPSLLELFEAKIAVIEATSLTSDGCMPRITEEEVRDAFTSIFAGGLEGATGELLDHYASITEDNFTPTTSGYWVKLRSVQGLSYRTRGDAILEIGRGVDDSAVVVSSIAIEFKRGPVHHTAAKGPPPSGTNSAIPVLDHASPVPLQNLETQVSVGPDAIATKAIIQCASQGCRFFLLFSVPFFQIGELVEHQPSDAARASDAAASTASASTSTAPMPGTPHSSTPTPPTTTEASAPPAVRRQYSLLLQELVRWVERYPGTSLQPAETLGVDLPARSFIVSFIALAFTAVMKVPEPGKASVKELLDAIPNTSNQSRPRADSDSDREDPSYEPANKAPKTSAIGPGTRSSRRLAGDPPLTQAKGSNRPVTPPVSEEAGSDLSSGALTPEALCFSSPPASTDRSPTTSPASGSVPSSKSITIAHDRNFVIQASLSNAHWSMMSYTGTSRVNLVEIDFDIVSLDRSDSPLSSLLSSNPSPATDFIRSLHLSDAIVQWLTEDPKDELEDDRIPLELLGYFEATADLRLEKQVGTGSTADGYLANVVRVNPRWSSPANREVPLVGHPAPNTRYFLKLVTCNHVGSVVRETLFYQHVFPHLPDGLQKHLPQYHGTYRGINGNGYAMVLENVGTHMNYSEFYERSGQWQEIEKAFVELGIVHNDIRQGNVLVRPDDGGFCFVDWGRSYLKLRA</sequence>
<gene>
    <name evidence="2" type="primary">BQ5605_C030g10872</name>
    <name evidence="2" type="ORF">BQ5605_C030G10872</name>
</gene>
<dbReference type="AlphaFoldDB" id="A0A2X0MIB4"/>
<name>A0A2X0MIB4_9BASI</name>
<dbReference type="Proteomes" id="UP000249464">
    <property type="component" value="Unassembled WGS sequence"/>
</dbReference>